<comment type="caution">
    <text evidence="1">The sequence shown here is derived from an EMBL/GenBank/DDBJ whole genome shotgun (WGS) entry which is preliminary data.</text>
</comment>
<dbReference type="EMBL" id="QSFD01000001">
    <property type="protein sequence ID" value="RHA20841.1"/>
    <property type="molecule type" value="Genomic_DNA"/>
</dbReference>
<name>A0A413RDH5_9FIRM</name>
<dbReference type="AlphaFoldDB" id="A0A413RDH5"/>
<evidence type="ECO:0000313" key="2">
    <source>
        <dbReference type="Proteomes" id="UP000284779"/>
    </source>
</evidence>
<proteinExistence type="predicted"/>
<organism evidence="1 2">
    <name type="scientific">Eubacterium ventriosum</name>
    <dbReference type="NCBI Taxonomy" id="39496"/>
    <lineage>
        <taxon>Bacteria</taxon>
        <taxon>Bacillati</taxon>
        <taxon>Bacillota</taxon>
        <taxon>Clostridia</taxon>
        <taxon>Eubacteriales</taxon>
        <taxon>Eubacteriaceae</taxon>
        <taxon>Eubacterium</taxon>
    </lineage>
</organism>
<dbReference type="RefSeq" id="WP_117969324.1">
    <property type="nucleotide sequence ID" value="NZ_CAUBDO010000008.1"/>
</dbReference>
<dbReference type="Proteomes" id="UP000284779">
    <property type="component" value="Unassembled WGS sequence"/>
</dbReference>
<reference evidence="1 2" key="1">
    <citation type="submission" date="2018-08" db="EMBL/GenBank/DDBJ databases">
        <title>A genome reference for cultivated species of the human gut microbiota.</title>
        <authorList>
            <person name="Zou Y."/>
            <person name="Xue W."/>
            <person name="Luo G."/>
        </authorList>
    </citation>
    <scope>NUCLEOTIDE SEQUENCE [LARGE SCALE GENOMIC DNA]</scope>
    <source>
        <strain evidence="1 2">AM44-11BH</strain>
    </source>
</reference>
<protein>
    <submittedName>
        <fullName evidence="1">Uncharacterized protein</fullName>
    </submittedName>
</protein>
<sequence>MTNAKPKSNLAKMWGNVLSKDYEKKESKKNNEYRISLYGKISEKTEEINDIAEEGKDILIATDEIDKAEEFYKIKGNDEEVAKEKAKSYVEGQNALYIEAIKKGYDVTDKELDQYIAELKETVSTAENREVAQDIIDSFDSEEDYWKYERELYKKLLPIQKYVKKLENDFIKQNLKNKTDEQVKNEWTEELEKIKAKAVKNQNFQELQHDEKIDSKFIK</sequence>
<accession>A0A413RDH5</accession>
<gene>
    <name evidence="1" type="ORF">DW944_01345</name>
</gene>
<keyword evidence="2" id="KW-1185">Reference proteome</keyword>
<evidence type="ECO:0000313" key="1">
    <source>
        <dbReference type="EMBL" id="RHA20841.1"/>
    </source>
</evidence>